<gene>
    <name evidence="1" type="ORF">AB852_07090</name>
</gene>
<protein>
    <submittedName>
        <fullName evidence="1">Lipoprotein</fullName>
    </submittedName>
</protein>
<comment type="caution">
    <text evidence="1">The sequence shown here is derived from an EMBL/GenBank/DDBJ whole genome shotgun (WGS) entry which is preliminary data.</text>
</comment>
<dbReference type="RefSeq" id="WP_073784650.1">
    <property type="nucleotide sequence ID" value="NZ_CP108638.1"/>
</dbReference>
<dbReference type="AlphaFoldDB" id="A0A1Q4VEV7"/>
<name>A0A1Q4VEV7_9ACTN</name>
<reference evidence="1 2" key="1">
    <citation type="submission" date="2015-06" db="EMBL/GenBank/DDBJ databases">
        <title>Cloning and characterization of the uncialamcin biosynthetic gene cluster.</title>
        <authorList>
            <person name="Yan X."/>
            <person name="Huang T."/>
            <person name="Ge H."/>
            <person name="Shen B."/>
        </authorList>
    </citation>
    <scope>NUCLEOTIDE SEQUENCE [LARGE SCALE GENOMIC DNA]</scope>
    <source>
        <strain evidence="1 2">DCA2648</strain>
    </source>
</reference>
<evidence type="ECO:0000313" key="1">
    <source>
        <dbReference type="EMBL" id="OKH96357.1"/>
    </source>
</evidence>
<keyword evidence="2" id="KW-1185">Reference proteome</keyword>
<keyword evidence="1" id="KW-0449">Lipoprotein</keyword>
<proteinExistence type="predicted"/>
<organism evidence="1 2">
    <name type="scientific">Streptomyces uncialis</name>
    <dbReference type="NCBI Taxonomy" id="1048205"/>
    <lineage>
        <taxon>Bacteria</taxon>
        <taxon>Bacillati</taxon>
        <taxon>Actinomycetota</taxon>
        <taxon>Actinomycetes</taxon>
        <taxon>Kitasatosporales</taxon>
        <taxon>Streptomycetaceae</taxon>
        <taxon>Streptomyces</taxon>
    </lineage>
</organism>
<evidence type="ECO:0000313" key="2">
    <source>
        <dbReference type="Proteomes" id="UP000186455"/>
    </source>
</evidence>
<dbReference type="Proteomes" id="UP000186455">
    <property type="component" value="Unassembled WGS sequence"/>
</dbReference>
<dbReference type="STRING" id="1048205.AB852_07090"/>
<accession>A0A1Q4VEV7</accession>
<sequence length="242" mass="25244">MVSMVCVGVTLAGAGLTGCGGDEKDPHEGTNGVAKLTAPQIQLKSRAAARSAPGVRLSGTLVVKGQSYRLDMRLSDEGGTGSVTSKNSTFRLLRIGEQLYLEADSSFWTHGKDGVEAAPSDVAAAEKLTGKFVKVPEGDPSYQQLSGFTDMDLLLDGLLTLHGKVDKGEWGTAGGVKSIRLTGDQGAGGTLDVALEGVPYPLRLVRGGGAGTIKLSDWGRDVQLRKPKDTEVVDYGRALPSS</sequence>
<dbReference type="GeneID" id="96792438"/>
<dbReference type="EMBL" id="LFBV01000001">
    <property type="protein sequence ID" value="OKH96357.1"/>
    <property type="molecule type" value="Genomic_DNA"/>
</dbReference>